<reference evidence="7 8" key="1">
    <citation type="submission" date="2015-01" db="EMBL/GenBank/DDBJ databases">
        <title>Complete genome of Pseudomonas batumici UCM B-321 producer of the batumin antibiotic with strong antistaphilococcal and potential anticancer activity.</title>
        <authorList>
            <person name="Klochko V.V."/>
            <person name="Zelena L.B."/>
            <person name="Elena K.A."/>
            <person name="Reva O.N."/>
        </authorList>
    </citation>
    <scope>NUCLEOTIDE SEQUENCE [LARGE SCALE GENOMIC DNA]</scope>
    <source>
        <strain evidence="7 8">UCM B-321</strain>
    </source>
</reference>
<feature type="transmembrane region" description="Helical" evidence="6">
    <location>
        <begin position="20"/>
        <end position="39"/>
    </location>
</feature>
<name>A0A0C2ILQ7_9PSED</name>
<dbReference type="AlphaFoldDB" id="A0A0C2ILQ7"/>
<evidence type="ECO:0000256" key="5">
    <source>
        <dbReference type="SAM" id="Coils"/>
    </source>
</evidence>
<sequence length="402" mass="44108">MTEERRKHFSLSLLPRLVGMGILGFILWLLLSTLFMPLLSASATRAILNAPVILLTTPIDGVVSSLSIKSGTSFVQGQKLAVVENPRANQDTLLTLQTRRLSLEQQLSSSLSQFEHDQQYYQALEKISQQYQSAFHTRQLYGQKALRAENFAASARLKEAEETVERNLELFREGAVSGALVESSKAQLASLQGAAETVKSQLGISNGDLSAANQKVYLDPDQLRMFDLNSHLVTLKLSLDNQEHNRSTVQQELQKLDALIEEENSRIKLMSGYDVVAYSAGTVQEVVAPQGTLVRAGSTLVRATNCGESYVIAVFPERVASKIDRDTVLKVNIRGLDAPLTAKVVQLLSHSADLQPGTYSVPFPYAEQNSVYVVATFAANLSEQQRSLVCKPGLWASAEVAR</sequence>
<evidence type="ECO:0008006" key="9">
    <source>
        <dbReference type="Google" id="ProtNLM"/>
    </source>
</evidence>
<accession>A0A0C2ILQ7</accession>
<dbReference type="EMBL" id="JXDG01000003">
    <property type="protein sequence ID" value="KIH85857.1"/>
    <property type="molecule type" value="Genomic_DNA"/>
</dbReference>
<evidence type="ECO:0000256" key="4">
    <source>
        <dbReference type="ARBA" id="ARBA00023136"/>
    </source>
</evidence>
<comment type="subcellular location">
    <subcellularLocation>
        <location evidence="1">Membrane</location>
        <topology evidence="1">Single-pass membrane protein</topology>
    </subcellularLocation>
</comment>
<keyword evidence="2 6" id="KW-0812">Transmembrane</keyword>
<evidence type="ECO:0000256" key="1">
    <source>
        <dbReference type="ARBA" id="ARBA00004167"/>
    </source>
</evidence>
<evidence type="ECO:0000313" key="7">
    <source>
        <dbReference type="EMBL" id="KIH85857.1"/>
    </source>
</evidence>
<gene>
    <name evidence="7" type="ORF">UCMB321_0224</name>
</gene>
<dbReference type="InterPro" id="IPR050739">
    <property type="entry name" value="MFP"/>
</dbReference>
<dbReference type="RefSeq" id="WP_040063175.1">
    <property type="nucleotide sequence ID" value="NZ_JXDG01000003.1"/>
</dbReference>
<keyword evidence="4 6" id="KW-0472">Membrane</keyword>
<keyword evidence="3 6" id="KW-1133">Transmembrane helix</keyword>
<keyword evidence="5" id="KW-0175">Coiled coil</keyword>
<organism evidence="7 8">
    <name type="scientific">Pseudomonas batumici</name>
    <dbReference type="NCBI Taxonomy" id="226910"/>
    <lineage>
        <taxon>Bacteria</taxon>
        <taxon>Pseudomonadati</taxon>
        <taxon>Pseudomonadota</taxon>
        <taxon>Gammaproteobacteria</taxon>
        <taxon>Pseudomonadales</taxon>
        <taxon>Pseudomonadaceae</taxon>
        <taxon>Pseudomonas</taxon>
    </lineage>
</organism>
<evidence type="ECO:0000256" key="3">
    <source>
        <dbReference type="ARBA" id="ARBA00022989"/>
    </source>
</evidence>
<feature type="coiled-coil region" evidence="5">
    <location>
        <begin position="239"/>
        <end position="266"/>
    </location>
</feature>
<dbReference type="PATRIC" id="fig|226910.6.peg.225"/>
<comment type="caution">
    <text evidence="7">The sequence shown here is derived from an EMBL/GenBank/DDBJ whole genome shotgun (WGS) entry which is preliminary data.</text>
</comment>
<evidence type="ECO:0000313" key="8">
    <source>
        <dbReference type="Proteomes" id="UP000031535"/>
    </source>
</evidence>
<dbReference type="OrthoDB" id="5940762at2"/>
<evidence type="ECO:0000256" key="6">
    <source>
        <dbReference type="SAM" id="Phobius"/>
    </source>
</evidence>
<proteinExistence type="predicted"/>
<dbReference type="PANTHER" id="PTHR30386:SF26">
    <property type="entry name" value="TRANSPORT PROTEIN COMB"/>
    <property type="match status" value="1"/>
</dbReference>
<protein>
    <recommendedName>
        <fullName evidence="9">HlyD family secretion protein</fullName>
    </recommendedName>
</protein>
<keyword evidence="8" id="KW-1185">Reference proteome</keyword>
<dbReference type="STRING" id="226910.UCMB321_0224"/>
<evidence type="ECO:0000256" key="2">
    <source>
        <dbReference type="ARBA" id="ARBA00022692"/>
    </source>
</evidence>
<dbReference type="GO" id="GO:0016020">
    <property type="term" value="C:membrane"/>
    <property type="evidence" value="ECO:0007669"/>
    <property type="project" value="UniProtKB-SubCell"/>
</dbReference>
<dbReference type="Proteomes" id="UP000031535">
    <property type="component" value="Unassembled WGS sequence"/>
</dbReference>
<dbReference type="PANTHER" id="PTHR30386">
    <property type="entry name" value="MEMBRANE FUSION SUBUNIT OF EMRAB-TOLC MULTIDRUG EFFLUX PUMP"/>
    <property type="match status" value="1"/>
</dbReference>